<dbReference type="EMBL" id="CATNWA010004170">
    <property type="protein sequence ID" value="CAI9547209.1"/>
    <property type="molecule type" value="Genomic_DNA"/>
</dbReference>
<organism evidence="2 3">
    <name type="scientific">Staurois parvus</name>
    <dbReference type="NCBI Taxonomy" id="386267"/>
    <lineage>
        <taxon>Eukaryota</taxon>
        <taxon>Metazoa</taxon>
        <taxon>Chordata</taxon>
        <taxon>Craniata</taxon>
        <taxon>Vertebrata</taxon>
        <taxon>Euteleostomi</taxon>
        <taxon>Amphibia</taxon>
        <taxon>Batrachia</taxon>
        <taxon>Anura</taxon>
        <taxon>Neobatrachia</taxon>
        <taxon>Ranoidea</taxon>
        <taxon>Ranidae</taxon>
        <taxon>Staurois</taxon>
    </lineage>
</organism>
<evidence type="ECO:0000313" key="2">
    <source>
        <dbReference type="EMBL" id="CAI9547209.1"/>
    </source>
</evidence>
<gene>
    <name evidence="2" type="ORF">SPARVUS_LOCUS2940417</name>
</gene>
<evidence type="ECO:0000256" key="1">
    <source>
        <dbReference type="SAM" id="MobiDB-lite"/>
    </source>
</evidence>
<name>A0ABN9BHW7_9NEOB</name>
<keyword evidence="3" id="KW-1185">Reference proteome</keyword>
<comment type="caution">
    <text evidence="2">The sequence shown here is derived from an EMBL/GenBank/DDBJ whole genome shotgun (WGS) entry which is preliminary data.</text>
</comment>
<proteinExistence type="predicted"/>
<feature type="region of interest" description="Disordered" evidence="1">
    <location>
        <begin position="1"/>
        <end position="49"/>
    </location>
</feature>
<reference evidence="2" key="1">
    <citation type="submission" date="2023-05" db="EMBL/GenBank/DDBJ databases">
        <authorList>
            <person name="Stuckert A."/>
        </authorList>
    </citation>
    <scope>NUCLEOTIDE SEQUENCE</scope>
</reference>
<dbReference type="Proteomes" id="UP001162483">
    <property type="component" value="Unassembled WGS sequence"/>
</dbReference>
<sequence length="49" mass="5294">MSNFNFFESPAGSSPLRPDAVREQKTDAGSGRRTQQEDIPEQGIAGEAL</sequence>
<protein>
    <submittedName>
        <fullName evidence="2">Uncharacterized protein</fullName>
    </submittedName>
</protein>
<evidence type="ECO:0000313" key="3">
    <source>
        <dbReference type="Proteomes" id="UP001162483"/>
    </source>
</evidence>
<accession>A0ABN9BHW7</accession>